<keyword evidence="3" id="KW-0548">Nucleotidyltransferase</keyword>
<dbReference type="FunFam" id="3.40.50.720:FF:000080">
    <property type="entry name" value="Thiazole biosynthesis adenylyltransferase ThiF"/>
    <property type="match status" value="1"/>
</dbReference>
<dbReference type="SUPFAM" id="SSF69572">
    <property type="entry name" value="Activating enzymes of the ubiquitin-like proteins"/>
    <property type="match status" value="1"/>
</dbReference>
<keyword evidence="3" id="KW-0808">Transferase</keyword>
<dbReference type="NCBIfam" id="NF004281">
    <property type="entry name" value="PRK05690.1"/>
    <property type="match status" value="1"/>
</dbReference>
<proteinExistence type="inferred from homology"/>
<protein>
    <submittedName>
        <fullName evidence="3">Molybdopterin-synthase adenylyltransferase</fullName>
    </submittedName>
</protein>
<dbReference type="PANTHER" id="PTHR10953">
    <property type="entry name" value="UBIQUITIN-ACTIVATING ENZYME E1"/>
    <property type="match status" value="1"/>
</dbReference>
<dbReference type="GO" id="GO:0004792">
    <property type="term" value="F:thiosulfate-cyanide sulfurtransferase activity"/>
    <property type="evidence" value="ECO:0007669"/>
    <property type="project" value="TreeGrafter"/>
</dbReference>
<accession>A0A0U3I586</accession>
<gene>
    <name evidence="3" type="ORF">AT705_19360</name>
</gene>
<dbReference type="Gene3D" id="3.40.50.720">
    <property type="entry name" value="NAD(P)-binding Rossmann-like Domain"/>
    <property type="match status" value="1"/>
</dbReference>
<dbReference type="EMBL" id="CP013611">
    <property type="protein sequence ID" value="ALU45158.1"/>
    <property type="molecule type" value="Genomic_DNA"/>
</dbReference>
<feature type="domain" description="THIF-type NAD/FAD binding fold" evidence="2">
    <location>
        <begin position="4"/>
        <end position="237"/>
    </location>
</feature>
<evidence type="ECO:0000313" key="3">
    <source>
        <dbReference type="EMBL" id="ALU45158.1"/>
    </source>
</evidence>
<dbReference type="KEGG" id="prr:AT705_19360"/>
<dbReference type="InterPro" id="IPR045886">
    <property type="entry name" value="ThiF/MoeB/HesA"/>
</dbReference>
<dbReference type="InterPro" id="IPR035985">
    <property type="entry name" value="Ubiquitin-activating_enz"/>
</dbReference>
<reference evidence="3 4" key="1">
    <citation type="submission" date="2015-12" db="EMBL/GenBank/DDBJ databases">
        <title>Complete genome sequence of Pseudoalteromonas rubra SCSIO 6842, harboring a conjugative plasmid.</title>
        <authorList>
            <person name="Li B."/>
            <person name="Wang X."/>
        </authorList>
    </citation>
    <scope>NUCLEOTIDE SEQUENCE [LARGE SCALE GENOMIC DNA]</scope>
    <source>
        <strain evidence="3 4">SCSIO 6842</strain>
    </source>
</reference>
<dbReference type="GO" id="GO:0008146">
    <property type="term" value="F:sulfotransferase activity"/>
    <property type="evidence" value="ECO:0007669"/>
    <property type="project" value="TreeGrafter"/>
</dbReference>
<sequence>MLRFSRHIMLPEIELEGQERLLNAHAVVVGLGGLGCAAAQYLAASGVGRLTLVDGDVVEATNLQRQVLHTEARLGQSKAHSAKVALAAINSDLEIKALETMADEQLLADTASNATVVLDCTDNLATRNLLNHFCYQEHIPLVCGAAIRFEGQLSVFTMEDGTPCYGCLSQLFKEPELSCSESGVFSPLVGIIGAMQAGEAIKICTGAGKLKPGQLMTIDTLSMETHSFTLPKQPTCAVCGNG</sequence>
<dbReference type="GO" id="GO:0005829">
    <property type="term" value="C:cytosol"/>
    <property type="evidence" value="ECO:0007669"/>
    <property type="project" value="TreeGrafter"/>
</dbReference>
<dbReference type="Pfam" id="PF00899">
    <property type="entry name" value="ThiF"/>
    <property type="match status" value="1"/>
</dbReference>
<dbReference type="RefSeq" id="WP_058798059.1">
    <property type="nucleotide sequence ID" value="NZ_CP013611.1"/>
</dbReference>
<dbReference type="InterPro" id="IPR000594">
    <property type="entry name" value="ThiF_NAD_FAD-bd"/>
</dbReference>
<dbReference type="PANTHER" id="PTHR10953:SF102">
    <property type="entry name" value="ADENYLYLTRANSFERASE AND SULFURTRANSFERASE MOCS3"/>
    <property type="match status" value="1"/>
</dbReference>
<name>A0A0U3I586_9GAMM</name>
<organism evidence="3 4">
    <name type="scientific">Pseudoalteromonas rubra</name>
    <dbReference type="NCBI Taxonomy" id="43658"/>
    <lineage>
        <taxon>Bacteria</taxon>
        <taxon>Pseudomonadati</taxon>
        <taxon>Pseudomonadota</taxon>
        <taxon>Gammaproteobacteria</taxon>
        <taxon>Alteromonadales</taxon>
        <taxon>Pseudoalteromonadaceae</taxon>
        <taxon>Pseudoalteromonas</taxon>
    </lineage>
</organism>
<dbReference type="GO" id="GO:0016779">
    <property type="term" value="F:nucleotidyltransferase activity"/>
    <property type="evidence" value="ECO:0007669"/>
    <property type="project" value="UniProtKB-KW"/>
</dbReference>
<evidence type="ECO:0000313" key="4">
    <source>
        <dbReference type="Proteomes" id="UP000069015"/>
    </source>
</evidence>
<evidence type="ECO:0000259" key="2">
    <source>
        <dbReference type="Pfam" id="PF00899"/>
    </source>
</evidence>
<dbReference type="GO" id="GO:0008641">
    <property type="term" value="F:ubiquitin-like modifier activating enzyme activity"/>
    <property type="evidence" value="ECO:0007669"/>
    <property type="project" value="InterPro"/>
</dbReference>
<evidence type="ECO:0000256" key="1">
    <source>
        <dbReference type="ARBA" id="ARBA00009919"/>
    </source>
</evidence>
<dbReference type="Proteomes" id="UP000069015">
    <property type="component" value="Chromosome 1"/>
</dbReference>
<dbReference type="CDD" id="cd00757">
    <property type="entry name" value="ThiF_MoeB_HesA_family"/>
    <property type="match status" value="1"/>
</dbReference>
<dbReference type="AlphaFoldDB" id="A0A0U3I586"/>
<comment type="similarity">
    <text evidence="1">Belongs to the HesA/MoeB/ThiF family.</text>
</comment>